<dbReference type="AlphaFoldDB" id="A0AAV1CVD3"/>
<evidence type="ECO:0000259" key="11">
    <source>
        <dbReference type="Pfam" id="PF01336"/>
    </source>
</evidence>
<sequence length="268" mass="29326">MFSSTQMDAAGGFSATQNNDGSLSSAKSRDAQPMLPVTVKQISDAVPSDDKATFVIDGVDVKHVMLVGMAFEKSQRVTDVSFVIDDGTGRINCHRWVNDTVDTSEVDLLSDGSYVRVHGLLKAFQGNKQIEVFAIRPVTNHDEVSCHFLSCIHYHTYISKKNGVTISSQPHSSTPAVSTTMTGVQNSFSDHFSGQQSTNGHKGIDQMVLEYLERPMSQAQEKGVHKNEIASNLKLSMDKISEVIETLESEGLIYSTIDENHYKSTSCG</sequence>
<dbReference type="InterPro" id="IPR036390">
    <property type="entry name" value="WH_DNA-bd_sf"/>
</dbReference>
<evidence type="ECO:0000256" key="2">
    <source>
        <dbReference type="ARBA" id="ARBA00007815"/>
    </source>
</evidence>
<evidence type="ECO:0000256" key="3">
    <source>
        <dbReference type="ARBA" id="ARBA00022705"/>
    </source>
</evidence>
<dbReference type="GO" id="GO:0006289">
    <property type="term" value="P:nucleotide-excision repair"/>
    <property type="evidence" value="ECO:0007669"/>
    <property type="project" value="TreeGrafter"/>
</dbReference>
<dbReference type="FunFam" id="2.40.50.140:FF:000184">
    <property type="entry name" value="replication protein A 32 kDa subunit A-like"/>
    <property type="match status" value="1"/>
</dbReference>
<feature type="compositionally biased region" description="Polar residues" evidence="10">
    <location>
        <begin position="14"/>
        <end position="26"/>
    </location>
</feature>
<dbReference type="Gene3D" id="2.40.50.140">
    <property type="entry name" value="Nucleic acid-binding proteins"/>
    <property type="match status" value="1"/>
</dbReference>
<evidence type="ECO:0000259" key="12">
    <source>
        <dbReference type="Pfam" id="PF08784"/>
    </source>
</evidence>
<organism evidence="13 14">
    <name type="scientific">Oldenlandia corymbosa var. corymbosa</name>
    <dbReference type="NCBI Taxonomy" id="529605"/>
    <lineage>
        <taxon>Eukaryota</taxon>
        <taxon>Viridiplantae</taxon>
        <taxon>Streptophyta</taxon>
        <taxon>Embryophyta</taxon>
        <taxon>Tracheophyta</taxon>
        <taxon>Spermatophyta</taxon>
        <taxon>Magnoliopsida</taxon>
        <taxon>eudicotyledons</taxon>
        <taxon>Gunneridae</taxon>
        <taxon>Pentapetalae</taxon>
        <taxon>asterids</taxon>
        <taxon>lamiids</taxon>
        <taxon>Gentianales</taxon>
        <taxon>Rubiaceae</taxon>
        <taxon>Rubioideae</taxon>
        <taxon>Spermacoceae</taxon>
        <taxon>Hedyotis-Oldenlandia complex</taxon>
        <taxon>Oldenlandia</taxon>
    </lineage>
</organism>
<protein>
    <submittedName>
        <fullName evidence="13">OLC1v1035147C1</fullName>
    </submittedName>
</protein>
<comment type="subcellular location">
    <subcellularLocation>
        <location evidence="1">Nucleus</location>
    </subcellularLocation>
</comment>
<evidence type="ECO:0000256" key="7">
    <source>
        <dbReference type="ARBA" id="ARBA00023204"/>
    </source>
</evidence>
<reference evidence="13" key="1">
    <citation type="submission" date="2023-03" db="EMBL/GenBank/DDBJ databases">
        <authorList>
            <person name="Julca I."/>
        </authorList>
    </citation>
    <scope>NUCLEOTIDE SEQUENCE</scope>
</reference>
<accession>A0AAV1CVD3</accession>
<dbReference type="Proteomes" id="UP001161247">
    <property type="component" value="Chromosome 3"/>
</dbReference>
<keyword evidence="5" id="KW-0238">DNA-binding</keyword>
<keyword evidence="6" id="KW-0233">DNA recombination</keyword>
<dbReference type="Gene3D" id="1.10.10.10">
    <property type="entry name" value="Winged helix-like DNA-binding domain superfamily/Winged helix DNA-binding domain"/>
    <property type="match status" value="1"/>
</dbReference>
<dbReference type="InterPro" id="IPR014646">
    <property type="entry name" value="Rfa2/RPA32"/>
</dbReference>
<dbReference type="SUPFAM" id="SSF46785">
    <property type="entry name" value="Winged helix' DNA-binding domain"/>
    <property type="match status" value="1"/>
</dbReference>
<comment type="similarity">
    <text evidence="2">Belongs to the replication factor A protein 2 family.</text>
</comment>
<evidence type="ECO:0000256" key="10">
    <source>
        <dbReference type="SAM" id="MobiDB-lite"/>
    </source>
</evidence>
<dbReference type="FunFam" id="1.10.10.10:FF:000168">
    <property type="entry name" value="Replication protein A 32 kDa subunit"/>
    <property type="match status" value="1"/>
</dbReference>
<gene>
    <name evidence="13" type="ORF">OLC1_LOCUS8683</name>
</gene>
<dbReference type="SUPFAM" id="SSF50249">
    <property type="entry name" value="Nucleic acid-binding proteins"/>
    <property type="match status" value="1"/>
</dbReference>
<evidence type="ECO:0000256" key="8">
    <source>
        <dbReference type="ARBA" id="ARBA00023242"/>
    </source>
</evidence>
<dbReference type="GO" id="GO:0000781">
    <property type="term" value="C:chromosome, telomeric region"/>
    <property type="evidence" value="ECO:0007669"/>
    <property type="project" value="TreeGrafter"/>
</dbReference>
<comment type="function">
    <text evidence="9">Component of the replication protein A complex (RPA) required for DNA recombination, repair and replication. The activity of RPA is mediated by single-stranded DNA binding and protein interactions. Required fo cell division in meristems. Involved in the maintenance of transcriptional epigenetic gene silencing (TGS) at specific loci (including some transposons) by regulating histone H3 acetylation, 'Lys-4' and 'Lys-9' methylation.</text>
</comment>
<evidence type="ECO:0000313" key="14">
    <source>
        <dbReference type="Proteomes" id="UP001161247"/>
    </source>
</evidence>
<dbReference type="Pfam" id="PF08784">
    <property type="entry name" value="RPA_C"/>
    <property type="match status" value="1"/>
</dbReference>
<keyword evidence="8" id="KW-0539">Nucleus</keyword>
<name>A0AAV1CVD3_OLDCO</name>
<dbReference type="InterPro" id="IPR040260">
    <property type="entry name" value="RFA2-like"/>
</dbReference>
<evidence type="ECO:0000256" key="9">
    <source>
        <dbReference type="ARBA" id="ARBA00057177"/>
    </source>
</evidence>
<dbReference type="GO" id="GO:0005662">
    <property type="term" value="C:DNA replication factor A complex"/>
    <property type="evidence" value="ECO:0007669"/>
    <property type="project" value="TreeGrafter"/>
</dbReference>
<dbReference type="CDD" id="cd04478">
    <property type="entry name" value="RPA2_DBD_D"/>
    <property type="match status" value="1"/>
</dbReference>
<dbReference type="GO" id="GO:0006260">
    <property type="term" value="P:DNA replication"/>
    <property type="evidence" value="ECO:0007669"/>
    <property type="project" value="UniProtKB-KW"/>
</dbReference>
<feature type="domain" description="OB" evidence="11">
    <location>
        <begin position="75"/>
        <end position="137"/>
    </location>
</feature>
<keyword evidence="7" id="KW-0234">DNA repair</keyword>
<keyword evidence="14" id="KW-1185">Reference proteome</keyword>
<dbReference type="EMBL" id="OX459120">
    <property type="protein sequence ID" value="CAI9098488.1"/>
    <property type="molecule type" value="Genomic_DNA"/>
</dbReference>
<evidence type="ECO:0000256" key="5">
    <source>
        <dbReference type="ARBA" id="ARBA00023125"/>
    </source>
</evidence>
<dbReference type="PANTHER" id="PTHR13989:SF46">
    <property type="entry name" value="REPLICATION PROTEIN A 32 KDA SUBUNIT A-LIKE"/>
    <property type="match status" value="1"/>
</dbReference>
<evidence type="ECO:0000313" key="13">
    <source>
        <dbReference type="EMBL" id="CAI9098488.1"/>
    </source>
</evidence>
<dbReference type="PANTHER" id="PTHR13989">
    <property type="entry name" value="REPLICATION PROTEIN A-RELATED"/>
    <property type="match status" value="1"/>
</dbReference>
<feature type="region of interest" description="Disordered" evidence="10">
    <location>
        <begin position="1"/>
        <end position="30"/>
    </location>
</feature>
<dbReference type="InterPro" id="IPR004365">
    <property type="entry name" value="NA-bd_OB_tRNA"/>
</dbReference>
<dbReference type="PIRSF" id="PIRSF036949">
    <property type="entry name" value="RPA32"/>
    <property type="match status" value="1"/>
</dbReference>
<keyword evidence="3" id="KW-0235">DNA replication</keyword>
<feature type="domain" description="Replication protein A C-terminal" evidence="12">
    <location>
        <begin position="171"/>
        <end position="260"/>
    </location>
</feature>
<evidence type="ECO:0000256" key="1">
    <source>
        <dbReference type="ARBA" id="ARBA00004123"/>
    </source>
</evidence>
<dbReference type="InterPro" id="IPR012340">
    <property type="entry name" value="NA-bd_OB-fold"/>
</dbReference>
<evidence type="ECO:0000256" key="6">
    <source>
        <dbReference type="ARBA" id="ARBA00023172"/>
    </source>
</evidence>
<dbReference type="GO" id="GO:0000724">
    <property type="term" value="P:double-strand break repair via homologous recombination"/>
    <property type="evidence" value="ECO:0007669"/>
    <property type="project" value="TreeGrafter"/>
</dbReference>
<dbReference type="InterPro" id="IPR014892">
    <property type="entry name" value="RPA_C"/>
</dbReference>
<dbReference type="InterPro" id="IPR036388">
    <property type="entry name" value="WH-like_DNA-bd_sf"/>
</dbReference>
<dbReference type="Pfam" id="PF01336">
    <property type="entry name" value="tRNA_anti-codon"/>
    <property type="match status" value="1"/>
</dbReference>
<evidence type="ECO:0000256" key="4">
    <source>
        <dbReference type="ARBA" id="ARBA00022763"/>
    </source>
</evidence>
<keyword evidence="4" id="KW-0227">DNA damage</keyword>
<proteinExistence type="inferred from homology"/>
<dbReference type="GO" id="GO:0003697">
    <property type="term" value="F:single-stranded DNA binding"/>
    <property type="evidence" value="ECO:0007669"/>
    <property type="project" value="TreeGrafter"/>
</dbReference>
<dbReference type="GO" id="GO:0035861">
    <property type="term" value="C:site of double-strand break"/>
    <property type="evidence" value="ECO:0007669"/>
    <property type="project" value="TreeGrafter"/>
</dbReference>